<protein>
    <recommendedName>
        <fullName evidence="3">Transcription and mRNA export factor SUS1</fullName>
    </recommendedName>
</protein>
<dbReference type="GO" id="GO:0006406">
    <property type="term" value="P:mRNA export from nucleus"/>
    <property type="evidence" value="ECO:0007669"/>
    <property type="project" value="InterPro"/>
</dbReference>
<dbReference type="AlphaFoldDB" id="A0A8K0XP35"/>
<evidence type="ECO:0000313" key="2">
    <source>
        <dbReference type="Proteomes" id="UP000813824"/>
    </source>
</evidence>
<keyword evidence="2" id="KW-1185">Reference proteome</keyword>
<dbReference type="Gene3D" id="1.10.246.140">
    <property type="match status" value="1"/>
</dbReference>
<sequence length="86" mass="9442">MPDPRDALYAQVQRRMINSGDWDRILEALAYKLNESGWVDGLHDTSKETARAGDAVSVSKLIENLGPQARSSIPQKCGSLAYDVHG</sequence>
<dbReference type="InterPro" id="IPR038212">
    <property type="entry name" value="TF_EnY2_sf"/>
</dbReference>
<name>A0A8K0XP35_9AGAR</name>
<dbReference type="PANTHER" id="PTHR12514">
    <property type="entry name" value="ENHANCER OF YELLOW 2 TRANSCRIPTION FACTOR"/>
    <property type="match status" value="1"/>
</dbReference>
<dbReference type="GO" id="GO:0000124">
    <property type="term" value="C:SAGA complex"/>
    <property type="evidence" value="ECO:0007669"/>
    <property type="project" value="InterPro"/>
</dbReference>
<dbReference type="EMBL" id="JAEVFJ010000018">
    <property type="protein sequence ID" value="KAH8099709.1"/>
    <property type="molecule type" value="Genomic_DNA"/>
</dbReference>
<gene>
    <name evidence="1" type="ORF">BXZ70DRAFT_211708</name>
</gene>
<proteinExistence type="predicted"/>
<evidence type="ECO:0000313" key="1">
    <source>
        <dbReference type="EMBL" id="KAH8099709.1"/>
    </source>
</evidence>
<dbReference type="GO" id="GO:0003713">
    <property type="term" value="F:transcription coactivator activity"/>
    <property type="evidence" value="ECO:0007669"/>
    <property type="project" value="InterPro"/>
</dbReference>
<dbReference type="Pfam" id="PF10163">
    <property type="entry name" value="EnY2"/>
    <property type="match status" value="1"/>
</dbReference>
<dbReference type="Proteomes" id="UP000813824">
    <property type="component" value="Unassembled WGS sequence"/>
</dbReference>
<dbReference type="InterPro" id="IPR018783">
    <property type="entry name" value="TF_ENY2"/>
</dbReference>
<reference evidence="1" key="1">
    <citation type="journal article" date="2021" name="New Phytol.">
        <title>Evolutionary innovations through gain and loss of genes in the ectomycorrhizal Boletales.</title>
        <authorList>
            <person name="Wu G."/>
            <person name="Miyauchi S."/>
            <person name="Morin E."/>
            <person name="Kuo A."/>
            <person name="Drula E."/>
            <person name="Varga T."/>
            <person name="Kohler A."/>
            <person name="Feng B."/>
            <person name="Cao Y."/>
            <person name="Lipzen A."/>
            <person name="Daum C."/>
            <person name="Hundley H."/>
            <person name="Pangilinan J."/>
            <person name="Johnson J."/>
            <person name="Barry K."/>
            <person name="LaButti K."/>
            <person name="Ng V."/>
            <person name="Ahrendt S."/>
            <person name="Min B."/>
            <person name="Choi I.G."/>
            <person name="Park H."/>
            <person name="Plett J.M."/>
            <person name="Magnuson J."/>
            <person name="Spatafora J.W."/>
            <person name="Nagy L.G."/>
            <person name="Henrissat B."/>
            <person name="Grigoriev I.V."/>
            <person name="Yang Z.L."/>
            <person name="Xu J."/>
            <person name="Martin F.M."/>
        </authorList>
    </citation>
    <scope>NUCLEOTIDE SEQUENCE</scope>
    <source>
        <strain evidence="1">KKN 215</strain>
    </source>
</reference>
<dbReference type="OrthoDB" id="6221744at2759"/>
<accession>A0A8K0XP35</accession>
<organism evidence="1 2">
    <name type="scientific">Cristinia sonorae</name>
    <dbReference type="NCBI Taxonomy" id="1940300"/>
    <lineage>
        <taxon>Eukaryota</taxon>
        <taxon>Fungi</taxon>
        <taxon>Dikarya</taxon>
        <taxon>Basidiomycota</taxon>
        <taxon>Agaricomycotina</taxon>
        <taxon>Agaricomycetes</taxon>
        <taxon>Agaricomycetidae</taxon>
        <taxon>Agaricales</taxon>
        <taxon>Pleurotineae</taxon>
        <taxon>Stephanosporaceae</taxon>
        <taxon>Cristinia</taxon>
    </lineage>
</organism>
<evidence type="ECO:0008006" key="3">
    <source>
        <dbReference type="Google" id="ProtNLM"/>
    </source>
</evidence>
<dbReference type="GO" id="GO:0005643">
    <property type="term" value="C:nuclear pore"/>
    <property type="evidence" value="ECO:0007669"/>
    <property type="project" value="InterPro"/>
</dbReference>
<comment type="caution">
    <text evidence="1">The sequence shown here is derived from an EMBL/GenBank/DDBJ whole genome shotgun (WGS) entry which is preliminary data.</text>
</comment>